<dbReference type="PANTHER" id="PTHR24159">
    <property type="match status" value="1"/>
</dbReference>
<evidence type="ECO:0000313" key="2">
    <source>
        <dbReference type="Proteomes" id="UP001470230"/>
    </source>
</evidence>
<organism evidence="1 2">
    <name type="scientific">Tritrichomonas musculus</name>
    <dbReference type="NCBI Taxonomy" id="1915356"/>
    <lineage>
        <taxon>Eukaryota</taxon>
        <taxon>Metamonada</taxon>
        <taxon>Parabasalia</taxon>
        <taxon>Tritrichomonadida</taxon>
        <taxon>Tritrichomonadidae</taxon>
        <taxon>Tritrichomonas</taxon>
    </lineage>
</organism>
<proteinExistence type="predicted"/>
<reference evidence="1 2" key="1">
    <citation type="submission" date="2024-04" db="EMBL/GenBank/DDBJ databases">
        <title>Tritrichomonas musculus Genome.</title>
        <authorList>
            <person name="Alves-Ferreira E."/>
            <person name="Grigg M."/>
            <person name="Lorenzi H."/>
            <person name="Galac M."/>
        </authorList>
    </citation>
    <scope>NUCLEOTIDE SEQUENCE [LARGE SCALE GENOMIC DNA]</scope>
    <source>
        <strain evidence="1 2">EAF2021</strain>
    </source>
</reference>
<dbReference type="InterPro" id="IPR002110">
    <property type="entry name" value="Ankyrin_rpt"/>
</dbReference>
<comment type="caution">
    <text evidence="1">The sequence shown here is derived from an EMBL/GenBank/DDBJ whole genome shotgun (WGS) entry which is preliminary data.</text>
</comment>
<protein>
    <recommendedName>
        <fullName evidence="3">DUF3447 domain-containing protein</fullName>
    </recommendedName>
</protein>
<dbReference type="Proteomes" id="UP001470230">
    <property type="component" value="Unassembled WGS sequence"/>
</dbReference>
<dbReference type="EMBL" id="JAPFFF010000005">
    <property type="protein sequence ID" value="KAK8889561.1"/>
    <property type="molecule type" value="Genomic_DNA"/>
</dbReference>
<keyword evidence="2" id="KW-1185">Reference proteome</keyword>
<dbReference type="InterPro" id="IPR036770">
    <property type="entry name" value="Ankyrin_rpt-contain_sf"/>
</dbReference>
<dbReference type="SMART" id="SM00248">
    <property type="entry name" value="ANK"/>
    <property type="match status" value="3"/>
</dbReference>
<dbReference type="PANTHER" id="PTHR24159:SF5">
    <property type="entry name" value="ANK_REP_REGION DOMAIN-CONTAINING PROTEIN"/>
    <property type="match status" value="1"/>
</dbReference>
<dbReference type="SUPFAM" id="SSF48403">
    <property type="entry name" value="Ankyrin repeat"/>
    <property type="match status" value="1"/>
</dbReference>
<gene>
    <name evidence="1" type="ORF">M9Y10_034311</name>
</gene>
<evidence type="ECO:0008006" key="3">
    <source>
        <dbReference type="Google" id="ProtNLM"/>
    </source>
</evidence>
<accession>A0ABR2KFA8</accession>
<name>A0ABR2KFA8_9EUKA</name>
<evidence type="ECO:0000313" key="1">
    <source>
        <dbReference type="EMBL" id="KAK8889561.1"/>
    </source>
</evidence>
<sequence>MISNELLTEFQKELVPIMDLQEKLLNIKESDISKIVEIINEEFTTKISLRRVLSVLSSLLYARPIYIYLYCQILQFISSKIKPLFDSHEISSLFENKSALLVFLQAKLITANSIIQKFDNRQFDINFFFPDIETAKKPKNIKTMQNDEYRFYGHNEDNIAKIIRNDDVHSLNKALKLDELLLNSTIHTSRYETFDFVKSFGKKPSLIEYSAFFGRVNVFRYLLERGAVVSEVLPEFAVCGGSIEIIHSLEENKHLTFGAECLQASVEFFQYELIEYIISTNNVKYSIFDLLESIKHFNYEVFIEIIKVGELCTVDNMNQCLFYSIEYQNIDALNLILKFDGIDVNARTDFEIIFFIFIIHL</sequence>